<dbReference type="Proteomes" id="UP000325788">
    <property type="component" value="Unassembled WGS sequence"/>
</dbReference>
<dbReference type="InterPro" id="IPR006127">
    <property type="entry name" value="ZnuA-like"/>
</dbReference>
<gene>
    <name evidence="6" type="ORF">F4W09_16580</name>
</gene>
<dbReference type="PANTHER" id="PTHR42953:SF3">
    <property type="entry name" value="HIGH-AFFINITY ZINC UPTAKE SYSTEM PROTEIN ZNUA"/>
    <property type="match status" value="1"/>
</dbReference>
<evidence type="ECO:0000256" key="2">
    <source>
        <dbReference type="ARBA" id="ARBA00015915"/>
    </source>
</evidence>
<evidence type="ECO:0000256" key="3">
    <source>
        <dbReference type="ARBA" id="ARBA00022448"/>
    </source>
</evidence>
<comment type="caution">
    <text evidence="6">The sequence shown here is derived from an EMBL/GenBank/DDBJ whole genome shotgun (WGS) entry which is preliminary data.</text>
</comment>
<evidence type="ECO:0000256" key="1">
    <source>
        <dbReference type="ARBA" id="ARBA00011028"/>
    </source>
</evidence>
<evidence type="ECO:0000313" key="7">
    <source>
        <dbReference type="Proteomes" id="UP000325788"/>
    </source>
</evidence>
<keyword evidence="3" id="KW-0813">Transport</keyword>
<evidence type="ECO:0000256" key="4">
    <source>
        <dbReference type="ARBA" id="ARBA00022729"/>
    </source>
</evidence>
<dbReference type="Gene3D" id="3.40.50.1980">
    <property type="entry name" value="Nitrogenase molybdenum iron protein domain"/>
    <property type="match status" value="2"/>
</dbReference>
<proteinExistence type="inferred from homology"/>
<accession>A0A5N4VZW0</accession>
<keyword evidence="5" id="KW-0406">Ion transport</keyword>
<dbReference type="Pfam" id="PF01297">
    <property type="entry name" value="ZnuA"/>
    <property type="match status" value="1"/>
</dbReference>
<evidence type="ECO:0000256" key="5">
    <source>
        <dbReference type="ARBA" id="ARBA00022906"/>
    </source>
</evidence>
<dbReference type="RefSeq" id="WP_016165605.1">
    <property type="nucleotide sequence ID" value="NZ_BBNK01000028.1"/>
</dbReference>
<dbReference type="EMBL" id="VXLD01000022">
    <property type="protein sequence ID" value="KAB1851337.1"/>
    <property type="molecule type" value="Genomic_DNA"/>
</dbReference>
<keyword evidence="5" id="KW-0862">Zinc</keyword>
<keyword evidence="5" id="KW-0864">Zinc transport</keyword>
<comment type="similarity">
    <text evidence="1">Belongs to the bacterial solute-binding protein 9 family.</text>
</comment>
<dbReference type="PANTHER" id="PTHR42953">
    <property type="entry name" value="HIGH-AFFINITY ZINC UPTAKE SYSTEM PROTEIN ZNUA-RELATED"/>
    <property type="match status" value="1"/>
</dbReference>
<reference evidence="6 7" key="1">
    <citation type="submission" date="2019-09" db="EMBL/GenBank/DDBJ databases">
        <title>Draft genome sequence of Acinetobacter tandoii W4-4-4 isolated from environmental water sample.</title>
        <authorList>
            <person name="Wee S.K."/>
            <person name="Yan B."/>
            <person name="Mustaffa S.B."/>
            <person name="Yap E.P.H."/>
        </authorList>
    </citation>
    <scope>NUCLEOTIDE SEQUENCE [LARGE SCALE GENOMIC DNA]</scope>
    <source>
        <strain evidence="6 7">W4-4-4</strain>
    </source>
</reference>
<sequence length="279" mass="31267">MSRLFAFCLLSILSTVGWTQSLVVSTHPLYLIAQEVTKGVEQPVLLLENQTGHDVSLTPAHRKAIQDAGLVIWLGKAHEAPLDKLLHNNPKAVSILSSGLVKTLPQRSTRGAPLANTVDTHVWLDPNNAVRIGFFIAALRSQQQPQYRDKYWHNAQVFAKQMFGIAQKFQNQGAVQPYWAYHDAYQYLERPLHLKLAGSMTDDPHIAPTLAQIKYLNDHRGQKKMCLLAEAHASANQYQKLQPIVFQAVDESLTAENNFISAWSDLAQQVKNCVLTARQ</sequence>
<dbReference type="GO" id="GO:0006829">
    <property type="term" value="P:zinc ion transport"/>
    <property type="evidence" value="ECO:0007669"/>
    <property type="project" value="UniProtKB-KW"/>
</dbReference>
<name>A0A5N4VZW0_9GAMM</name>
<keyword evidence="4" id="KW-0732">Signal</keyword>
<dbReference type="SUPFAM" id="SSF53807">
    <property type="entry name" value="Helical backbone' metal receptor"/>
    <property type="match status" value="1"/>
</dbReference>
<evidence type="ECO:0000313" key="6">
    <source>
        <dbReference type="EMBL" id="KAB1851337.1"/>
    </source>
</evidence>
<dbReference type="AlphaFoldDB" id="A0A5N4VZW0"/>
<protein>
    <recommendedName>
        <fullName evidence="2">High-affinity zinc uptake system protein ZnuA</fullName>
    </recommendedName>
</protein>
<dbReference type="GO" id="GO:0046872">
    <property type="term" value="F:metal ion binding"/>
    <property type="evidence" value="ECO:0007669"/>
    <property type="project" value="InterPro"/>
</dbReference>
<dbReference type="InterPro" id="IPR050492">
    <property type="entry name" value="Bact_metal-bind_prot9"/>
</dbReference>
<organism evidence="6 7">
    <name type="scientific">Acinetobacter tandoii</name>
    <dbReference type="NCBI Taxonomy" id="202954"/>
    <lineage>
        <taxon>Bacteria</taxon>
        <taxon>Pseudomonadati</taxon>
        <taxon>Pseudomonadota</taxon>
        <taxon>Gammaproteobacteria</taxon>
        <taxon>Moraxellales</taxon>
        <taxon>Moraxellaceae</taxon>
        <taxon>Acinetobacter</taxon>
    </lineage>
</organism>